<evidence type="ECO:0000256" key="2">
    <source>
        <dbReference type="ARBA" id="ARBA00009810"/>
    </source>
</evidence>
<evidence type="ECO:0000256" key="7">
    <source>
        <dbReference type="ARBA" id="ARBA00022729"/>
    </source>
</evidence>
<evidence type="ECO:0000256" key="4">
    <source>
        <dbReference type="ARBA" id="ARBA00022452"/>
    </source>
</evidence>
<name>A0A556B0A0_9BURK</name>
<accession>A0A556B0A0</accession>
<evidence type="ECO:0000256" key="16">
    <source>
        <dbReference type="RuleBase" id="RU003357"/>
    </source>
</evidence>
<reference evidence="18 19" key="1">
    <citation type="submission" date="2019-07" db="EMBL/GenBank/DDBJ databases">
        <title>Qingshengfaniella alkalisoli gen. nov., sp. nov., isolated from saline soil.</title>
        <authorList>
            <person name="Xu L."/>
            <person name="Huang X.-X."/>
            <person name="Sun J.-Q."/>
        </authorList>
    </citation>
    <scope>NUCLEOTIDE SEQUENCE [LARGE SCALE GENOMIC DNA]</scope>
    <source>
        <strain evidence="18 19">DSM 27279</strain>
    </source>
</reference>
<keyword evidence="9" id="KW-0406">Ion transport</keyword>
<dbReference type="PROSITE" id="PS01156">
    <property type="entry name" value="TONB_DEPENDENT_REC_2"/>
    <property type="match status" value="1"/>
</dbReference>
<dbReference type="InterPro" id="IPR012910">
    <property type="entry name" value="Plug_dom"/>
</dbReference>
<keyword evidence="4 14" id="KW-1134">Transmembrane beta strand</keyword>
<dbReference type="Gene3D" id="2.40.170.20">
    <property type="entry name" value="TonB-dependent receptor, beta-barrel domain"/>
    <property type="match status" value="1"/>
</dbReference>
<dbReference type="Gene3D" id="2.170.130.10">
    <property type="entry name" value="TonB-dependent receptor, plug domain"/>
    <property type="match status" value="1"/>
</dbReference>
<dbReference type="GO" id="GO:0009279">
    <property type="term" value="C:cell outer membrane"/>
    <property type="evidence" value="ECO:0007669"/>
    <property type="project" value="UniProtKB-SubCell"/>
</dbReference>
<gene>
    <name evidence="18" type="ORF">FOZ76_02375</name>
</gene>
<comment type="similarity">
    <text evidence="2 14 16">Belongs to the TonB-dependent receptor family.</text>
</comment>
<dbReference type="NCBIfam" id="TIGR01783">
    <property type="entry name" value="TonB-siderophor"/>
    <property type="match status" value="1"/>
</dbReference>
<dbReference type="FunFam" id="2.170.130.10:FF:000010">
    <property type="entry name" value="Ferripyoverdine receptor"/>
    <property type="match status" value="1"/>
</dbReference>
<organism evidence="18 19">
    <name type="scientific">Verticiella sediminum</name>
    <dbReference type="NCBI Taxonomy" id="1247510"/>
    <lineage>
        <taxon>Bacteria</taxon>
        <taxon>Pseudomonadati</taxon>
        <taxon>Pseudomonadota</taxon>
        <taxon>Betaproteobacteria</taxon>
        <taxon>Burkholderiales</taxon>
        <taxon>Alcaligenaceae</taxon>
        <taxon>Verticiella</taxon>
    </lineage>
</organism>
<keyword evidence="7" id="KW-0732">Signal</keyword>
<evidence type="ECO:0000256" key="1">
    <source>
        <dbReference type="ARBA" id="ARBA00004571"/>
    </source>
</evidence>
<dbReference type="Gene3D" id="3.55.50.30">
    <property type="match status" value="1"/>
</dbReference>
<keyword evidence="3 14" id="KW-0813">Transport</keyword>
<dbReference type="Proteomes" id="UP000318405">
    <property type="component" value="Unassembled WGS sequence"/>
</dbReference>
<keyword evidence="6 14" id="KW-0812">Transmembrane</keyword>
<evidence type="ECO:0000256" key="5">
    <source>
        <dbReference type="ARBA" id="ARBA00022496"/>
    </source>
</evidence>
<evidence type="ECO:0000256" key="12">
    <source>
        <dbReference type="ARBA" id="ARBA00023170"/>
    </source>
</evidence>
<dbReference type="GO" id="GO:0015344">
    <property type="term" value="F:siderophore uptake transmembrane transporter activity"/>
    <property type="evidence" value="ECO:0007669"/>
    <property type="project" value="TreeGrafter"/>
</dbReference>
<evidence type="ECO:0000256" key="11">
    <source>
        <dbReference type="ARBA" id="ARBA00023136"/>
    </source>
</evidence>
<dbReference type="PANTHER" id="PTHR32552">
    <property type="entry name" value="FERRICHROME IRON RECEPTOR-RELATED"/>
    <property type="match status" value="1"/>
</dbReference>
<dbReference type="InterPro" id="IPR010917">
    <property type="entry name" value="TonB_rcpt_CS"/>
</dbReference>
<proteinExistence type="inferred from homology"/>
<evidence type="ECO:0000313" key="19">
    <source>
        <dbReference type="Proteomes" id="UP000318405"/>
    </source>
</evidence>
<evidence type="ECO:0000256" key="10">
    <source>
        <dbReference type="ARBA" id="ARBA00023077"/>
    </source>
</evidence>
<feature type="short sequence motif" description="TonB C-terminal box" evidence="15">
    <location>
        <begin position="845"/>
        <end position="862"/>
    </location>
</feature>
<dbReference type="Pfam" id="PF00593">
    <property type="entry name" value="TonB_dep_Rec_b-barrel"/>
    <property type="match status" value="1"/>
</dbReference>
<dbReference type="SMART" id="SM00965">
    <property type="entry name" value="STN"/>
    <property type="match status" value="1"/>
</dbReference>
<comment type="subcellular location">
    <subcellularLocation>
        <location evidence="1 14">Cell outer membrane</location>
        <topology evidence="1 14">Multi-pass membrane protein</topology>
    </subcellularLocation>
</comment>
<dbReference type="Pfam" id="PF07715">
    <property type="entry name" value="Plug"/>
    <property type="match status" value="1"/>
</dbReference>
<dbReference type="InterPro" id="IPR010105">
    <property type="entry name" value="TonB_sidphr_rcpt"/>
</dbReference>
<sequence length="862" mass="92923">MSPVRPHAPVSALAGTPRRRAVCLALHVVAAAGAATGAVLPAPVQAAAAAVRSYDIPAGPLGAALQRFAAAAGVSVSAPPELLEGVSTAGVQGPQTVPAALQILLAGTGLDAVAISLDAYTLRRRAPEAGGAVSTLAAITVTGSSEVTEDSGSYLAPATRAANRLSGSLRETPQSVTVLTRQRLEDMGSTSVRQALGQVTGVYATENDTERTSFSSRGYAISNYQIDGISLVQGDGYISLNPDPAVYDRIDIVRGATGLMTGAGDPSGSVNLQRKRPTRDFQASVGATLGRWDTRRVEADLSGPIAFDGKIRGRLVAVREKADAFRDRYTLDKKVLYGVLEADVGERTTVSVGYDYQAPRTYGVTWGTVPYWMADGSLANLPRNTNWSPAWASWALVQKQAFGTIEHRFDNGWQLNGGYIHDVKTGSGKRWFAGSGYPKADGTGISAWTGGGAEYDITTQALDLNASGPVELFGRRHELVFGYTSSRSVQDSPYSVMDPMPPSYTVVPDWRNFDPDIPEYGVTVYDFNQSETETRQRGAYAAGRFSLADPLTVIVGARLSNWRAETRNYNVSNGGSYASATGYSVDNELTPYAGVILDLNRQWSVYGSYTDIFKPQNRRDADNAFLDPVTGNNVELGLKGELFEGRMNAAFVVFGGKQDNLAELDDSRDLAPGSFDPADPPEGYDSSGHFLLPDGSQPYKSTGKGNKVRGFEAELQGQVTDNWNLAAGFTYTKVRDADGNQIQGNRPVRLLRVWTSYRLPGDWNRLTVGGGVTWQSAIWANASRPTGAFNANGTPVTQTARIEQGSFALVNLMARYDFTENFSAALHVNNVFDKHYYRNVGFYNGVHWGEPRTWLLSAKYRF</sequence>
<evidence type="ECO:0000256" key="13">
    <source>
        <dbReference type="ARBA" id="ARBA00023237"/>
    </source>
</evidence>
<dbReference type="OrthoDB" id="174652at2"/>
<keyword evidence="12 18" id="KW-0675">Receptor</keyword>
<dbReference type="InterPro" id="IPR039426">
    <property type="entry name" value="TonB-dep_rcpt-like"/>
</dbReference>
<comment type="caution">
    <text evidence="18">The sequence shown here is derived from an EMBL/GenBank/DDBJ whole genome shotgun (WGS) entry which is preliminary data.</text>
</comment>
<dbReference type="InterPro" id="IPR000531">
    <property type="entry name" value="Beta-barrel_TonB"/>
</dbReference>
<dbReference type="SUPFAM" id="SSF56935">
    <property type="entry name" value="Porins"/>
    <property type="match status" value="1"/>
</dbReference>
<dbReference type="RefSeq" id="WP_143946525.1">
    <property type="nucleotide sequence ID" value="NZ_BAABMB010000001.1"/>
</dbReference>
<dbReference type="InterPro" id="IPR011662">
    <property type="entry name" value="Secretin/TonB_short_N"/>
</dbReference>
<evidence type="ECO:0000259" key="17">
    <source>
        <dbReference type="SMART" id="SM00965"/>
    </source>
</evidence>
<evidence type="ECO:0000256" key="8">
    <source>
        <dbReference type="ARBA" id="ARBA00023004"/>
    </source>
</evidence>
<keyword evidence="11 14" id="KW-0472">Membrane</keyword>
<evidence type="ECO:0000256" key="3">
    <source>
        <dbReference type="ARBA" id="ARBA00022448"/>
    </source>
</evidence>
<keyword evidence="5" id="KW-0410">Iron transport</keyword>
<keyword evidence="19" id="KW-1185">Reference proteome</keyword>
<dbReference type="EMBL" id="VLTJ01000004">
    <property type="protein sequence ID" value="TSH98618.1"/>
    <property type="molecule type" value="Genomic_DNA"/>
</dbReference>
<dbReference type="GO" id="GO:0038023">
    <property type="term" value="F:signaling receptor activity"/>
    <property type="evidence" value="ECO:0007669"/>
    <property type="project" value="InterPro"/>
</dbReference>
<evidence type="ECO:0000256" key="14">
    <source>
        <dbReference type="PROSITE-ProRule" id="PRU01360"/>
    </source>
</evidence>
<evidence type="ECO:0000313" key="18">
    <source>
        <dbReference type="EMBL" id="TSH98618.1"/>
    </source>
</evidence>
<evidence type="ECO:0000256" key="9">
    <source>
        <dbReference type="ARBA" id="ARBA00023065"/>
    </source>
</evidence>
<dbReference type="AlphaFoldDB" id="A0A556B0A0"/>
<dbReference type="PANTHER" id="PTHR32552:SF74">
    <property type="entry name" value="HYDROXAMATE SIDEROPHORE RECEPTOR FHUE"/>
    <property type="match status" value="1"/>
</dbReference>
<dbReference type="PROSITE" id="PS52016">
    <property type="entry name" value="TONB_DEPENDENT_REC_3"/>
    <property type="match status" value="1"/>
</dbReference>
<dbReference type="GO" id="GO:0015891">
    <property type="term" value="P:siderophore transport"/>
    <property type="evidence" value="ECO:0007669"/>
    <property type="project" value="InterPro"/>
</dbReference>
<keyword evidence="13 14" id="KW-0998">Cell outer membrane</keyword>
<evidence type="ECO:0000256" key="15">
    <source>
        <dbReference type="PROSITE-ProRule" id="PRU10144"/>
    </source>
</evidence>
<evidence type="ECO:0000256" key="6">
    <source>
        <dbReference type="ARBA" id="ARBA00022692"/>
    </source>
</evidence>
<feature type="domain" description="Secretin/TonB short N-terminal" evidence="17">
    <location>
        <begin position="74"/>
        <end position="125"/>
    </location>
</feature>
<dbReference type="InterPro" id="IPR037066">
    <property type="entry name" value="Plug_dom_sf"/>
</dbReference>
<protein>
    <submittedName>
        <fullName evidence="18">TonB-dependent siderophore receptor</fullName>
    </submittedName>
</protein>
<dbReference type="InterPro" id="IPR036942">
    <property type="entry name" value="Beta-barrel_TonB_sf"/>
</dbReference>
<keyword evidence="8" id="KW-0408">Iron</keyword>
<keyword evidence="10 16" id="KW-0798">TonB box</keyword>
<dbReference type="CDD" id="cd01347">
    <property type="entry name" value="ligand_gated_channel"/>
    <property type="match status" value="1"/>
</dbReference>